<evidence type="ECO:0000313" key="2">
    <source>
        <dbReference type="EMBL" id="CAF4782478.1"/>
    </source>
</evidence>
<organism evidence="1 3">
    <name type="scientific">Rotaria magnacalcarata</name>
    <dbReference type="NCBI Taxonomy" id="392030"/>
    <lineage>
        <taxon>Eukaryota</taxon>
        <taxon>Metazoa</taxon>
        <taxon>Spiralia</taxon>
        <taxon>Gnathifera</taxon>
        <taxon>Rotifera</taxon>
        <taxon>Eurotatoria</taxon>
        <taxon>Bdelloidea</taxon>
        <taxon>Philodinida</taxon>
        <taxon>Philodinidae</taxon>
        <taxon>Rotaria</taxon>
    </lineage>
</organism>
<accession>A0A8S2WU26</accession>
<evidence type="ECO:0000313" key="3">
    <source>
        <dbReference type="Proteomes" id="UP000681967"/>
    </source>
</evidence>
<sequence length="79" mass="8458">DVSLVTVVVVGVVTVFDDVKQGVFITSRNMFGIEVDFVVTVDEHDDDDDSELESTIDAFTSVITVVDALLATSSITSSM</sequence>
<gene>
    <name evidence="1" type="ORF">BYL167_LOCUS34287</name>
    <name evidence="2" type="ORF">SMN809_LOCUS46408</name>
</gene>
<dbReference type="AlphaFoldDB" id="A0A8S2WU26"/>
<feature type="non-terminal residue" evidence="1">
    <location>
        <position position="1"/>
    </location>
</feature>
<evidence type="ECO:0000313" key="1">
    <source>
        <dbReference type="EMBL" id="CAF4462941.1"/>
    </source>
</evidence>
<name>A0A8S2WU26_9BILA</name>
<comment type="caution">
    <text evidence="1">The sequence shown here is derived from an EMBL/GenBank/DDBJ whole genome shotgun (WGS) entry which is preliminary data.</text>
</comment>
<dbReference type="Proteomes" id="UP000681967">
    <property type="component" value="Unassembled WGS sequence"/>
</dbReference>
<dbReference type="Proteomes" id="UP000676336">
    <property type="component" value="Unassembled WGS sequence"/>
</dbReference>
<reference evidence="1" key="1">
    <citation type="submission" date="2021-02" db="EMBL/GenBank/DDBJ databases">
        <authorList>
            <person name="Nowell W R."/>
        </authorList>
    </citation>
    <scope>NUCLEOTIDE SEQUENCE</scope>
</reference>
<protein>
    <submittedName>
        <fullName evidence="1">Uncharacterized protein</fullName>
    </submittedName>
</protein>
<proteinExistence type="predicted"/>
<dbReference type="EMBL" id="CAJOBH010069057">
    <property type="protein sequence ID" value="CAF4462941.1"/>
    <property type="molecule type" value="Genomic_DNA"/>
</dbReference>
<dbReference type="EMBL" id="CAJOBI010144301">
    <property type="protein sequence ID" value="CAF4782478.1"/>
    <property type="molecule type" value="Genomic_DNA"/>
</dbReference>